<sequence length="90" mass="10634">MKQLIYSYVVQIPPMRKIETDVVCLVSRHIPTRLRLSFGSKILKNDWLHLKICDMDNYGINNLKRLGTRLKNGHLKKKRLQITSIKIFKN</sequence>
<dbReference type="Proteomes" id="UP001163321">
    <property type="component" value="Chromosome 1"/>
</dbReference>
<protein>
    <submittedName>
        <fullName evidence="1">Uncharacterized protein</fullName>
    </submittedName>
</protein>
<gene>
    <name evidence="1" type="ORF">PsorP6_000855</name>
</gene>
<evidence type="ECO:0000313" key="2">
    <source>
        <dbReference type="Proteomes" id="UP001163321"/>
    </source>
</evidence>
<organism evidence="1 2">
    <name type="scientific">Peronosclerospora sorghi</name>
    <dbReference type="NCBI Taxonomy" id="230839"/>
    <lineage>
        <taxon>Eukaryota</taxon>
        <taxon>Sar</taxon>
        <taxon>Stramenopiles</taxon>
        <taxon>Oomycota</taxon>
        <taxon>Peronosporomycetes</taxon>
        <taxon>Peronosporales</taxon>
        <taxon>Peronosporaceae</taxon>
        <taxon>Peronosclerospora</taxon>
    </lineage>
</organism>
<keyword evidence="2" id="KW-1185">Reference proteome</keyword>
<proteinExistence type="predicted"/>
<accession>A0ACC0WVH2</accession>
<name>A0ACC0WVH2_9STRA</name>
<comment type="caution">
    <text evidence="1">The sequence shown here is derived from an EMBL/GenBank/DDBJ whole genome shotgun (WGS) entry which is preliminary data.</text>
</comment>
<dbReference type="EMBL" id="CM047580">
    <property type="protein sequence ID" value="KAI9922769.1"/>
    <property type="molecule type" value="Genomic_DNA"/>
</dbReference>
<evidence type="ECO:0000313" key="1">
    <source>
        <dbReference type="EMBL" id="KAI9922769.1"/>
    </source>
</evidence>
<reference evidence="1 2" key="1">
    <citation type="journal article" date="2022" name="bioRxiv">
        <title>The genome of the oomycete Peronosclerospora sorghi, a cosmopolitan pathogen of maize and sorghum, is inflated with dispersed pseudogenes.</title>
        <authorList>
            <person name="Fletcher K."/>
            <person name="Martin F."/>
            <person name="Isakeit T."/>
            <person name="Cavanaugh K."/>
            <person name="Magill C."/>
            <person name="Michelmore R."/>
        </authorList>
    </citation>
    <scope>NUCLEOTIDE SEQUENCE [LARGE SCALE GENOMIC DNA]</scope>
    <source>
        <strain evidence="1">P6</strain>
    </source>
</reference>